<dbReference type="GO" id="GO:0003676">
    <property type="term" value="F:nucleic acid binding"/>
    <property type="evidence" value="ECO:0007669"/>
    <property type="project" value="InterPro"/>
</dbReference>
<dbReference type="EMBL" id="CP080572">
    <property type="protein sequence ID" value="USG99194.1"/>
    <property type="molecule type" value="Genomic_DNA"/>
</dbReference>
<evidence type="ECO:0000259" key="4">
    <source>
        <dbReference type="PROSITE" id="PS51194"/>
    </source>
</evidence>
<keyword evidence="1" id="KW-0547">Nucleotide-binding</keyword>
<dbReference type="Pfam" id="PF00271">
    <property type="entry name" value="Helicase_C"/>
    <property type="match status" value="1"/>
</dbReference>
<evidence type="ECO:0000313" key="6">
    <source>
        <dbReference type="Proteomes" id="UP001056425"/>
    </source>
</evidence>
<evidence type="ECO:0000256" key="2">
    <source>
        <dbReference type="ARBA" id="ARBA00022840"/>
    </source>
</evidence>
<dbReference type="AlphaFoldDB" id="A0A9E7M936"/>
<protein>
    <submittedName>
        <fullName evidence="5">DEAD/DEAH box helicase</fullName>
    </submittedName>
</protein>
<keyword evidence="6" id="KW-1185">Reference proteome</keyword>
<dbReference type="InterPro" id="IPR018973">
    <property type="entry name" value="MZB"/>
</dbReference>
<dbReference type="InterPro" id="IPR011545">
    <property type="entry name" value="DEAD/DEAH_box_helicase_dom"/>
</dbReference>
<dbReference type="PANTHER" id="PTHR47957">
    <property type="entry name" value="ATP-DEPENDENT HELICASE HRQ1"/>
    <property type="match status" value="1"/>
</dbReference>
<dbReference type="PROSITE" id="PS51192">
    <property type="entry name" value="HELICASE_ATP_BIND_1"/>
    <property type="match status" value="1"/>
</dbReference>
<dbReference type="Proteomes" id="UP001056425">
    <property type="component" value="Chromosome"/>
</dbReference>
<dbReference type="InterPro" id="IPR014001">
    <property type="entry name" value="Helicase_ATP-bd"/>
</dbReference>
<feature type="domain" description="Helicase C-terminal" evidence="4">
    <location>
        <begin position="264"/>
        <end position="420"/>
    </location>
</feature>
<name>A0A9E7M936_9EURY</name>
<proteinExistence type="predicted"/>
<dbReference type="GO" id="GO:0006289">
    <property type="term" value="P:nucleotide-excision repair"/>
    <property type="evidence" value="ECO:0007669"/>
    <property type="project" value="TreeGrafter"/>
</dbReference>
<dbReference type="SMART" id="SM00490">
    <property type="entry name" value="HELICc"/>
    <property type="match status" value="1"/>
</dbReference>
<dbReference type="InterPro" id="IPR027417">
    <property type="entry name" value="P-loop_NTPase"/>
</dbReference>
<dbReference type="KEGG" id="thei:K1720_06500"/>
<keyword evidence="2" id="KW-0067">ATP-binding</keyword>
<dbReference type="GO" id="GO:0043138">
    <property type="term" value="F:3'-5' DNA helicase activity"/>
    <property type="evidence" value="ECO:0007669"/>
    <property type="project" value="TreeGrafter"/>
</dbReference>
<dbReference type="GO" id="GO:0005524">
    <property type="term" value="F:ATP binding"/>
    <property type="evidence" value="ECO:0007669"/>
    <property type="project" value="UniProtKB-KW"/>
</dbReference>
<dbReference type="SMART" id="SM00487">
    <property type="entry name" value="DEXDc"/>
    <property type="match status" value="1"/>
</dbReference>
<sequence>MLRIFEDIASEIVTVRKFPPKRGRKDSFKFKNKEVNKLVESMGFELYMHQVEALKALYSGKNIVVTTPTASGKSEIFRLAIFDNYLSKPQDTYLLVYPTRALINNQYEKFSIENFLFFQITDKIINAKILTGDVGWSERRRLIREKPRVVFTTPDMLHYNILRNKKDYEWLLKNLRYIVVDELHIYRGVFGTNAAYLFRRLFKTLERYGKKPQIIALSATLRNPKEFAEEFFGKKFEKISKATNPFPKRYLIMFEPRRFNEMQLLKKIVENLAENGIKTLVFFDSRKGTEKLMRFLLSSPAVYKTTTYKGTLPKNVRWKIERDFKEGKLLVLLTTNALELGIDIGDLDAVLNYGIPPDGLFSLIQRFGRAGRKEEREAINAIILRKNGLDYYYKENVEELVERLEKGIIEYMPINLRNKFVAKKHLHYMLSELKIIDWEELNDFEKDLAEDLIKENVARLYDNPLTTKKELRILRPALNYSSIRTASDESYFLVLDEPWIRYKLMGKSSIGDLLRFINWLKLKGYVIEEVDKPEYYRSLLPGMAYFSRGELYMARDKLSIGKFHFIFASSLNKFWEVDTFPSKREEVEILNISDKKTYKGVEIYVGRLRVRHYYWGFAVKGKDVSLYLQELLKLKEEGVLKADIYSPLVGGEIKGEEWDILNWEKFVKVEFDEPFIWEFETEGIWLIFPDGIREVANEEFHHFFKLTAEKGYEKIAFSLYEKFDRRTIFPEFLGATTHYLRKNIKESLKGLKIRDEELEFAIKKMIDSKDGIGSALHAIEHNMIKIAPIFTYVDSRELGGYSYESFPNPPFIGKPIIFIYDGNEGGFGLADILYKNAENLMEKSLEHLDKCECRDGCPLCVYSPKCGTFNEFLDKWQAIRVWKMLLTSIEDNTG</sequence>
<accession>A0A9E7M936</accession>
<dbReference type="Pfam" id="PF09369">
    <property type="entry name" value="MZB"/>
    <property type="match status" value="1"/>
</dbReference>
<dbReference type="RefSeq" id="WP_251947827.1">
    <property type="nucleotide sequence ID" value="NZ_CP080572.1"/>
</dbReference>
<evidence type="ECO:0000256" key="1">
    <source>
        <dbReference type="ARBA" id="ARBA00022741"/>
    </source>
</evidence>
<dbReference type="CDD" id="cd17923">
    <property type="entry name" value="DEXHc_Hrq1-like"/>
    <property type="match status" value="1"/>
</dbReference>
<dbReference type="CDD" id="cd18797">
    <property type="entry name" value="SF2_C_Hrq"/>
    <property type="match status" value="1"/>
</dbReference>
<dbReference type="GO" id="GO:0036297">
    <property type="term" value="P:interstrand cross-link repair"/>
    <property type="evidence" value="ECO:0007669"/>
    <property type="project" value="TreeGrafter"/>
</dbReference>
<keyword evidence="5" id="KW-0347">Helicase</keyword>
<dbReference type="SUPFAM" id="SSF52540">
    <property type="entry name" value="P-loop containing nucleoside triphosphate hydrolases"/>
    <property type="match status" value="1"/>
</dbReference>
<feature type="domain" description="Helicase ATP-binding" evidence="3">
    <location>
        <begin position="54"/>
        <end position="239"/>
    </location>
</feature>
<dbReference type="Pfam" id="PF00270">
    <property type="entry name" value="DEAD"/>
    <property type="match status" value="1"/>
</dbReference>
<dbReference type="GeneID" id="72777981"/>
<evidence type="ECO:0000259" key="3">
    <source>
        <dbReference type="PROSITE" id="PS51192"/>
    </source>
</evidence>
<gene>
    <name evidence="5" type="ORF">K1720_06500</name>
</gene>
<dbReference type="InterPro" id="IPR001650">
    <property type="entry name" value="Helicase_C-like"/>
</dbReference>
<organism evidence="5 6">
    <name type="scientific">Thermococcus argininiproducens</name>
    <dbReference type="NCBI Taxonomy" id="2866384"/>
    <lineage>
        <taxon>Archaea</taxon>
        <taxon>Methanobacteriati</taxon>
        <taxon>Methanobacteriota</taxon>
        <taxon>Thermococci</taxon>
        <taxon>Thermococcales</taxon>
        <taxon>Thermococcaceae</taxon>
        <taxon>Thermococcus</taxon>
    </lineage>
</organism>
<dbReference type="Gene3D" id="3.40.50.300">
    <property type="entry name" value="P-loop containing nucleotide triphosphate hydrolases"/>
    <property type="match status" value="2"/>
</dbReference>
<dbReference type="PROSITE" id="PS51194">
    <property type="entry name" value="HELICASE_CTER"/>
    <property type="match status" value="1"/>
</dbReference>
<reference evidence="5 6" key="1">
    <citation type="submission" date="2021-08" db="EMBL/GenBank/DDBJ databases">
        <title>Thermococcus onnuriiensis IOH2.</title>
        <authorList>
            <person name="Park Y.-J."/>
        </authorList>
    </citation>
    <scope>NUCLEOTIDE SEQUENCE [LARGE SCALE GENOMIC DNA]</scope>
    <source>
        <strain evidence="5 6">IOH2</strain>
    </source>
</reference>
<evidence type="ECO:0000313" key="5">
    <source>
        <dbReference type="EMBL" id="USG99194.1"/>
    </source>
</evidence>
<dbReference type="PANTHER" id="PTHR47957:SF3">
    <property type="entry name" value="ATP-DEPENDENT HELICASE HRQ1"/>
    <property type="match status" value="1"/>
</dbReference>
<keyword evidence="5" id="KW-0378">Hydrolase</keyword>